<protein>
    <recommendedName>
        <fullName evidence="2">ERAP1-like C-terminal domain-containing protein</fullName>
    </recommendedName>
</protein>
<dbReference type="FunFam" id="1.25.50.20:FF:000012">
    <property type="entry name" value="Aminopeptidase N"/>
    <property type="match status" value="1"/>
</dbReference>
<organism evidence="3 4">
    <name type="scientific">Channa striata</name>
    <name type="common">Snakehead murrel</name>
    <name type="synonym">Ophicephalus striatus</name>
    <dbReference type="NCBI Taxonomy" id="64152"/>
    <lineage>
        <taxon>Eukaryota</taxon>
        <taxon>Metazoa</taxon>
        <taxon>Chordata</taxon>
        <taxon>Craniata</taxon>
        <taxon>Vertebrata</taxon>
        <taxon>Euteleostomi</taxon>
        <taxon>Actinopterygii</taxon>
        <taxon>Neopterygii</taxon>
        <taxon>Teleostei</taxon>
        <taxon>Neoteleostei</taxon>
        <taxon>Acanthomorphata</taxon>
        <taxon>Anabantaria</taxon>
        <taxon>Anabantiformes</taxon>
        <taxon>Channoidei</taxon>
        <taxon>Channidae</taxon>
        <taxon>Channa</taxon>
    </lineage>
</organism>
<evidence type="ECO:0000259" key="2">
    <source>
        <dbReference type="Pfam" id="PF11838"/>
    </source>
</evidence>
<keyword evidence="4" id="KW-1185">Reference proteome</keyword>
<comment type="similarity">
    <text evidence="1">Belongs to the peptidase M1 family.</text>
</comment>
<dbReference type="GO" id="GO:0005737">
    <property type="term" value="C:cytoplasm"/>
    <property type="evidence" value="ECO:0007669"/>
    <property type="project" value="TreeGrafter"/>
</dbReference>
<dbReference type="InterPro" id="IPR050344">
    <property type="entry name" value="Peptidase_M1_aminopeptidases"/>
</dbReference>
<evidence type="ECO:0000256" key="1">
    <source>
        <dbReference type="ARBA" id="ARBA00010136"/>
    </source>
</evidence>
<dbReference type="GO" id="GO:0042277">
    <property type="term" value="F:peptide binding"/>
    <property type="evidence" value="ECO:0007669"/>
    <property type="project" value="TreeGrafter"/>
</dbReference>
<dbReference type="Pfam" id="PF11838">
    <property type="entry name" value="ERAP1_C"/>
    <property type="match status" value="1"/>
</dbReference>
<dbReference type="GO" id="GO:0043171">
    <property type="term" value="P:peptide catabolic process"/>
    <property type="evidence" value="ECO:0007669"/>
    <property type="project" value="TreeGrafter"/>
</dbReference>
<accession>A0AA88MMS4</accession>
<dbReference type="PANTHER" id="PTHR11533:SF172">
    <property type="entry name" value="AMINOPEPTIDASE N"/>
    <property type="match status" value="1"/>
</dbReference>
<dbReference type="EMBL" id="JAUPFM010000009">
    <property type="protein sequence ID" value="KAK2841766.1"/>
    <property type="molecule type" value="Genomic_DNA"/>
</dbReference>
<dbReference type="Gene3D" id="1.25.50.20">
    <property type="match status" value="1"/>
</dbReference>
<name>A0AA88MMS4_CHASR</name>
<dbReference type="GO" id="GO:0070006">
    <property type="term" value="F:metalloaminopeptidase activity"/>
    <property type="evidence" value="ECO:0007669"/>
    <property type="project" value="TreeGrafter"/>
</dbReference>
<dbReference type="GO" id="GO:0006508">
    <property type="term" value="P:proteolysis"/>
    <property type="evidence" value="ECO:0007669"/>
    <property type="project" value="TreeGrafter"/>
</dbReference>
<dbReference type="GO" id="GO:0005886">
    <property type="term" value="C:plasma membrane"/>
    <property type="evidence" value="ECO:0007669"/>
    <property type="project" value="TreeGrafter"/>
</dbReference>
<gene>
    <name evidence="3" type="ORF">Q5P01_011966</name>
</gene>
<sequence>MQDYLKKQVTPLFLHYEAATGNWTSVPSGHMDQYNEVNAISLACRTGLDECQSLAKAQFNNWMVTDTNQIHPNLRSTIYCNAIAAGGAKEWNFAWEKFLNATIASEADKLRSALACTKQPWLLNRYLNYTLDAKKIRKQDATSTIVYIANNVVGQPLAWDFVRAHWSYIFNEYGGGSFSFANLINGVTKRFSTQFELEQLKQFKKDNADVGFGSGTMAVDQSIERTIANIKWVEENQQNVLKWFEEN</sequence>
<feature type="domain" description="ERAP1-like C-terminal" evidence="2">
    <location>
        <begin position="1"/>
        <end position="226"/>
    </location>
</feature>
<evidence type="ECO:0000313" key="4">
    <source>
        <dbReference type="Proteomes" id="UP001187415"/>
    </source>
</evidence>
<reference evidence="3" key="1">
    <citation type="submission" date="2023-07" db="EMBL/GenBank/DDBJ databases">
        <title>Chromosome-level Genome Assembly of Striped Snakehead (Channa striata).</title>
        <authorList>
            <person name="Liu H."/>
        </authorList>
    </citation>
    <scope>NUCLEOTIDE SEQUENCE</scope>
    <source>
        <strain evidence="3">Gz</strain>
        <tissue evidence="3">Muscle</tissue>
    </source>
</reference>
<dbReference type="AlphaFoldDB" id="A0AA88MMS4"/>
<dbReference type="PANTHER" id="PTHR11533">
    <property type="entry name" value="PROTEASE M1 ZINC METALLOPROTEASE"/>
    <property type="match status" value="1"/>
</dbReference>
<dbReference type="Proteomes" id="UP001187415">
    <property type="component" value="Unassembled WGS sequence"/>
</dbReference>
<proteinExistence type="inferred from homology"/>
<evidence type="ECO:0000313" key="3">
    <source>
        <dbReference type="EMBL" id="KAK2841766.1"/>
    </source>
</evidence>
<dbReference type="GO" id="GO:0008270">
    <property type="term" value="F:zinc ion binding"/>
    <property type="evidence" value="ECO:0007669"/>
    <property type="project" value="TreeGrafter"/>
</dbReference>
<dbReference type="InterPro" id="IPR024571">
    <property type="entry name" value="ERAP1-like_C_dom"/>
</dbReference>
<comment type="caution">
    <text evidence="3">The sequence shown here is derived from an EMBL/GenBank/DDBJ whole genome shotgun (WGS) entry which is preliminary data.</text>
</comment>
<dbReference type="GO" id="GO:0005615">
    <property type="term" value="C:extracellular space"/>
    <property type="evidence" value="ECO:0007669"/>
    <property type="project" value="TreeGrafter"/>
</dbReference>